<dbReference type="EMBL" id="CP011071">
    <property type="protein sequence ID" value="AKA34922.1"/>
    <property type="molecule type" value="Genomic_DNA"/>
</dbReference>
<feature type="domain" description="DUF3857" evidence="4">
    <location>
        <begin position="745"/>
        <end position="832"/>
    </location>
</feature>
<evidence type="ECO:0000259" key="3">
    <source>
        <dbReference type="Pfam" id="PF01841"/>
    </source>
</evidence>
<dbReference type="KEGG" id="mlt:VC82_1293"/>
<evidence type="ECO:0000313" key="6">
    <source>
        <dbReference type="Proteomes" id="UP000032726"/>
    </source>
</evidence>
<feature type="repeat" description="TPR" evidence="1">
    <location>
        <begin position="597"/>
        <end position="630"/>
    </location>
</feature>
<dbReference type="Pfam" id="PF01841">
    <property type="entry name" value="Transglut_core"/>
    <property type="match status" value="1"/>
</dbReference>
<dbReference type="Gene3D" id="3.10.620.30">
    <property type="match status" value="1"/>
</dbReference>
<dbReference type="Proteomes" id="UP000032726">
    <property type="component" value="Chromosome"/>
</dbReference>
<dbReference type="Pfam" id="PF12969">
    <property type="entry name" value="DUF3857"/>
    <property type="match status" value="1"/>
</dbReference>
<keyword evidence="2" id="KW-0732">Signal</keyword>
<dbReference type="STRING" id="516051.VC82_1293"/>
<dbReference type="InterPro" id="IPR011990">
    <property type="entry name" value="TPR-like_helical_dom_sf"/>
</dbReference>
<dbReference type="SMART" id="SM00028">
    <property type="entry name" value="TPR"/>
    <property type="match status" value="1"/>
</dbReference>
<sequence length="1274" mass="148895">MLYFRYRIVSKAIFFITIFYANAQSSNPKTWEYLLNNQRQEALKTLKKGKPKSIEELITRQIVQNENGIFKTQDNFIAEFKLFTDFEYYLYAFWNRNFLFDEYTKSGFNNKNIKHIDSFDIDEISQNTTKEALRYLKSIVARSNNDWNLYYKLNAQIPVLKHWQYCGSFENLNGGGLDIVYPPEQSAHSDKGFDANSNGTINWYEDPNRAKEAYQFYSNHKEYGSAVNYAQTFIENDHDQRVLFKIGASAEVKVWLNNVPIFEKKENRFNDIDAYSVELTLPKGVNRLLVKCSDVSTTPYFIARFTDLEHKPLKSIKSTARVTTYNEVEADEIGAVVRNHPVEHYFKKKWEQNQDDFFYALSLISTYLRNSKYQEAKPIILRFLQEYPQSSMLKVLLKICYELEGDDSSADELAKNIILDDEDYYLSYVFRMQDYNSLFKLPIDEFEKYVQGFEQATDFEILKKTTKLLLSLRKQDKLLMESQLDNIFQNHSDQLNLLKAYADLYKDFLGKEEKAVAFYENVNKRYFDYPALLKLAGFYDRKGEKEKLLTLFEENRDHLSMDNGFLFDYGHYLQKYKRYEKLERIMLRALENFPYSFRAMQYLGESYYQRGDKDKALHYFKKHLEHNGGNTSVRKKIEELTKTDGLLEDLKTNNIYKYVDDNRGIQMHNNYGYNYLLDESLVQLYEQGGGKSIIRYLVEITSDNGVELLKEINLGLNGSYTILKAELIKSDGSLNPASRNGSNMVFKNIEVGDVIYIDYTTTWSNTGRFFNDYVDYYQFDSYHPALKRKYVLLTPKNKPIFYTNTNGAVDVKINEINDFLCYTWQLNEVKPMPQQEDYMPSTSDLFRNVHISTIENWDEIANWYKDLVRPQIKINEEVKKAFEEIFPNGPKGLSDNEKAEQIYRYISNNVNYSHVSFRQSGFIPQKPARTLSTKLGDCKDLSTLYMVLADMAGLKSHLVLVLTSDYGRNSMVLPSQDFNHCIVKVVIDGKNQYLELTDKNLPFRSIPSSLEYATLLDIPNENFTNVRQGIYLLEKPNKLNSMLDAQVELSLSDNYQEMRVKSTVQGEISSGYIKIFRDNNYRSIKKSISDDFQARLTNNIVLDSVYNISKDLGSSELIYEASLTLNTKMDNFGETKLFKLPLISHPYSSSIVNYSERKYPIEYVLYENVDRYVSTYFIVVGKGKEFVQIPEDVRYSFKNHSFELTYKLYPDGKLEVKSIANTPRDRITVKDYEEFKKYVLKVLDARERVIGLSTKVKPTSSTAPRTSQSHQIPD</sequence>
<dbReference type="Gene3D" id="2.60.40.3140">
    <property type="match status" value="1"/>
</dbReference>
<dbReference type="AlphaFoldDB" id="A0A0D5YRM0"/>
<dbReference type="HOGENOM" id="CLU_265549_0_0_10"/>
<keyword evidence="1" id="KW-0802">TPR repeat</keyword>
<feature type="chain" id="PRO_5002299907" evidence="2">
    <location>
        <begin position="24"/>
        <end position="1274"/>
    </location>
</feature>
<evidence type="ECO:0000259" key="4">
    <source>
        <dbReference type="Pfam" id="PF12969"/>
    </source>
</evidence>
<feature type="signal peptide" evidence="2">
    <location>
        <begin position="1"/>
        <end position="23"/>
    </location>
</feature>
<name>A0A0D5YRM0_9FLAO</name>
<feature type="domain" description="Transglutaminase-like" evidence="3">
    <location>
        <begin position="894"/>
        <end position="989"/>
    </location>
</feature>
<dbReference type="InterPro" id="IPR038765">
    <property type="entry name" value="Papain-like_cys_pep_sf"/>
</dbReference>
<evidence type="ECO:0000256" key="2">
    <source>
        <dbReference type="SAM" id="SignalP"/>
    </source>
</evidence>
<proteinExistence type="predicted"/>
<protein>
    <submittedName>
        <fullName evidence="5">Conserved hypothetical periplasmic protein</fullName>
    </submittedName>
</protein>
<dbReference type="PROSITE" id="PS50005">
    <property type="entry name" value="TPR"/>
    <property type="match status" value="1"/>
</dbReference>
<dbReference type="Gene3D" id="1.25.40.10">
    <property type="entry name" value="Tetratricopeptide repeat domain"/>
    <property type="match status" value="1"/>
</dbReference>
<accession>A0A0D5YRM0</accession>
<dbReference type="SUPFAM" id="SSF48452">
    <property type="entry name" value="TPR-like"/>
    <property type="match status" value="1"/>
</dbReference>
<organism evidence="5 6">
    <name type="scientific">Flagellimonas lutaonensis</name>
    <dbReference type="NCBI Taxonomy" id="516051"/>
    <lineage>
        <taxon>Bacteria</taxon>
        <taxon>Pseudomonadati</taxon>
        <taxon>Bacteroidota</taxon>
        <taxon>Flavobacteriia</taxon>
        <taxon>Flavobacteriales</taxon>
        <taxon>Flavobacteriaceae</taxon>
        <taxon>Flagellimonas</taxon>
    </lineage>
</organism>
<dbReference type="InterPro" id="IPR019734">
    <property type="entry name" value="TPR_rpt"/>
</dbReference>
<dbReference type="InterPro" id="IPR002931">
    <property type="entry name" value="Transglutaminase-like"/>
</dbReference>
<keyword evidence="6" id="KW-1185">Reference proteome</keyword>
<reference evidence="5 6" key="1">
    <citation type="submission" date="2015-03" db="EMBL/GenBank/DDBJ databases">
        <title>Complete genome sequence of Muricauda lutaonensis CC-HSB-11T, isolated from a coastal hot spring.</title>
        <authorList>
            <person name="Kim K.M."/>
        </authorList>
    </citation>
    <scope>NUCLEOTIDE SEQUENCE [LARGE SCALE GENOMIC DNA]</scope>
    <source>
        <strain evidence="5 6">CC-HSB-11</strain>
    </source>
</reference>
<dbReference type="Gene3D" id="2.60.120.1130">
    <property type="match status" value="1"/>
</dbReference>
<dbReference type="SUPFAM" id="SSF54001">
    <property type="entry name" value="Cysteine proteinases"/>
    <property type="match status" value="1"/>
</dbReference>
<dbReference type="OrthoDB" id="98874at2"/>
<evidence type="ECO:0000256" key="1">
    <source>
        <dbReference type="PROSITE-ProRule" id="PRU00339"/>
    </source>
</evidence>
<evidence type="ECO:0000313" key="5">
    <source>
        <dbReference type="EMBL" id="AKA34922.1"/>
    </source>
</evidence>
<gene>
    <name evidence="5" type="ORF">VC82_1293</name>
</gene>
<dbReference type="InterPro" id="IPR024618">
    <property type="entry name" value="DUF3857"/>
</dbReference>
<dbReference type="RefSeq" id="WP_045801633.1">
    <property type="nucleotide sequence ID" value="NZ_CP011071.1"/>
</dbReference>